<proteinExistence type="predicted"/>
<reference evidence="10" key="2">
    <citation type="submission" date="2020-09" db="EMBL/GenBank/DDBJ databases">
        <authorList>
            <person name="Sun Q."/>
            <person name="Kim S."/>
        </authorList>
    </citation>
    <scope>NUCLEOTIDE SEQUENCE</scope>
    <source>
        <strain evidence="10">KCTC 42651</strain>
    </source>
</reference>
<comment type="caution">
    <text evidence="10">The sequence shown here is derived from an EMBL/GenBank/DDBJ whole genome shotgun (WGS) entry which is preliminary data.</text>
</comment>
<feature type="transmembrane region" description="Helical" evidence="8">
    <location>
        <begin position="167"/>
        <end position="192"/>
    </location>
</feature>
<name>A0A918XQ81_9PROT</name>
<dbReference type="GO" id="GO:0016763">
    <property type="term" value="F:pentosyltransferase activity"/>
    <property type="evidence" value="ECO:0007669"/>
    <property type="project" value="TreeGrafter"/>
</dbReference>
<dbReference type="EMBL" id="BMZS01000003">
    <property type="protein sequence ID" value="GHD45519.1"/>
    <property type="molecule type" value="Genomic_DNA"/>
</dbReference>
<evidence type="ECO:0000313" key="11">
    <source>
        <dbReference type="Proteomes" id="UP000630353"/>
    </source>
</evidence>
<keyword evidence="4 10" id="KW-0808">Transferase</keyword>
<evidence type="ECO:0000256" key="8">
    <source>
        <dbReference type="SAM" id="Phobius"/>
    </source>
</evidence>
<sequence>MVLVLAVAALLPGISAIPVMDRDEGRYAQATKQMMETGDYVDIRLQDATRYGYPIGTYWAKVASAQLFGGAEAPIWAYRLPSFLAGVIAVLGTAWLAARIGGPAAGVGAGLLLAVSVVVAVESRVARSDALLLACVVVAQAALWRLSRSSEERPRFRGAPLVFWAAHAVGVLIKGPIITLVVGLTIAAWCLWHRDRSLLRRLHILKGLGVTALVVLPWLAAITLETGNAYLEEAIGRSMMGKVAKGDRAHGAPPGYHLVALFIAFWPGALLAGAAAGLAWARRHEPDIRFLVCWSVPTFLVFEAVATKLPHYTMPTYPALAILTALVLATGFSPEGRWRWVHRVVAGVFCVVTVALALVPVAGPLFFETRFEHLYQRTTHETDWGFPAVVVGLAILGAGVWVLRRRTVGRVVTLSVLVAGFYALMFQGVFPRLDLLWPSRTLAERVATLAGCDRRQIEITGYAEPSAVFYLGTDTGLGDPDDAAALLKRNPGCGIAVATDRDREAFLAAASALYVTVREFDSFAGFNYTRGKPVTMTIYLAEGTELRRR</sequence>
<evidence type="ECO:0000256" key="2">
    <source>
        <dbReference type="ARBA" id="ARBA00022475"/>
    </source>
</evidence>
<keyword evidence="2" id="KW-1003">Cell membrane</keyword>
<feature type="transmembrane region" description="Helical" evidence="8">
    <location>
        <begin position="258"/>
        <end position="281"/>
    </location>
</feature>
<dbReference type="GO" id="GO:0006493">
    <property type="term" value="P:protein O-linked glycosylation"/>
    <property type="evidence" value="ECO:0007669"/>
    <property type="project" value="InterPro"/>
</dbReference>
<evidence type="ECO:0000256" key="4">
    <source>
        <dbReference type="ARBA" id="ARBA00022679"/>
    </source>
</evidence>
<evidence type="ECO:0000256" key="6">
    <source>
        <dbReference type="ARBA" id="ARBA00022989"/>
    </source>
</evidence>
<dbReference type="InterPro" id="IPR003342">
    <property type="entry name" value="ArnT-like_N"/>
</dbReference>
<dbReference type="Pfam" id="PF02366">
    <property type="entry name" value="PMT"/>
    <property type="match status" value="1"/>
</dbReference>
<evidence type="ECO:0000313" key="10">
    <source>
        <dbReference type="EMBL" id="GHD45519.1"/>
    </source>
</evidence>
<dbReference type="GO" id="GO:0000030">
    <property type="term" value="F:mannosyltransferase activity"/>
    <property type="evidence" value="ECO:0007669"/>
    <property type="project" value="InterPro"/>
</dbReference>
<keyword evidence="7 8" id="KW-0472">Membrane</keyword>
<dbReference type="GO" id="GO:0005886">
    <property type="term" value="C:plasma membrane"/>
    <property type="evidence" value="ECO:0007669"/>
    <property type="project" value="UniProtKB-SubCell"/>
</dbReference>
<dbReference type="GO" id="GO:0009103">
    <property type="term" value="P:lipopolysaccharide biosynthetic process"/>
    <property type="evidence" value="ECO:0007669"/>
    <property type="project" value="TreeGrafter"/>
</dbReference>
<gene>
    <name evidence="10" type="ORF">GCM10017083_13560</name>
</gene>
<dbReference type="AlphaFoldDB" id="A0A918XQ81"/>
<feature type="transmembrane region" description="Helical" evidence="8">
    <location>
        <begin position="80"/>
        <end position="98"/>
    </location>
</feature>
<keyword evidence="3" id="KW-0328">Glycosyltransferase</keyword>
<evidence type="ECO:0000256" key="1">
    <source>
        <dbReference type="ARBA" id="ARBA00004651"/>
    </source>
</evidence>
<protein>
    <submittedName>
        <fullName evidence="10">Glycosyl transferase</fullName>
    </submittedName>
</protein>
<keyword evidence="6 8" id="KW-1133">Transmembrane helix</keyword>
<evidence type="ECO:0000256" key="5">
    <source>
        <dbReference type="ARBA" id="ARBA00022692"/>
    </source>
</evidence>
<keyword evidence="11" id="KW-1185">Reference proteome</keyword>
<dbReference type="Proteomes" id="UP000630353">
    <property type="component" value="Unassembled WGS sequence"/>
</dbReference>
<dbReference type="GO" id="GO:0010041">
    <property type="term" value="P:response to iron(III) ion"/>
    <property type="evidence" value="ECO:0007669"/>
    <property type="project" value="TreeGrafter"/>
</dbReference>
<evidence type="ECO:0000256" key="3">
    <source>
        <dbReference type="ARBA" id="ARBA00022676"/>
    </source>
</evidence>
<feature type="domain" description="ArnT-like N-terminal" evidence="9">
    <location>
        <begin position="26"/>
        <end position="222"/>
    </location>
</feature>
<keyword evidence="5 8" id="KW-0812">Transmembrane</keyword>
<organism evidence="10 11">
    <name type="scientific">Thalassobaculum fulvum</name>
    <dbReference type="NCBI Taxonomy" id="1633335"/>
    <lineage>
        <taxon>Bacteria</taxon>
        <taxon>Pseudomonadati</taxon>
        <taxon>Pseudomonadota</taxon>
        <taxon>Alphaproteobacteria</taxon>
        <taxon>Rhodospirillales</taxon>
        <taxon>Thalassobaculaceae</taxon>
        <taxon>Thalassobaculum</taxon>
    </lineage>
</organism>
<feature type="transmembrane region" description="Helical" evidence="8">
    <location>
        <begin position="411"/>
        <end position="430"/>
    </location>
</feature>
<feature type="transmembrane region" description="Helical" evidence="8">
    <location>
        <begin position="288"/>
        <end position="306"/>
    </location>
</feature>
<feature type="transmembrane region" description="Helical" evidence="8">
    <location>
        <begin position="386"/>
        <end position="404"/>
    </location>
</feature>
<evidence type="ECO:0000259" key="9">
    <source>
        <dbReference type="Pfam" id="PF02366"/>
    </source>
</evidence>
<reference evidence="10" key="1">
    <citation type="journal article" date="2014" name="Int. J. Syst. Evol. Microbiol.">
        <title>Complete genome sequence of Corynebacterium casei LMG S-19264T (=DSM 44701T), isolated from a smear-ripened cheese.</title>
        <authorList>
            <consortium name="US DOE Joint Genome Institute (JGI-PGF)"/>
            <person name="Walter F."/>
            <person name="Albersmeier A."/>
            <person name="Kalinowski J."/>
            <person name="Ruckert C."/>
        </authorList>
    </citation>
    <scope>NUCLEOTIDE SEQUENCE</scope>
    <source>
        <strain evidence="10">KCTC 42651</strain>
    </source>
</reference>
<evidence type="ECO:0000256" key="7">
    <source>
        <dbReference type="ARBA" id="ARBA00023136"/>
    </source>
</evidence>
<comment type="subcellular location">
    <subcellularLocation>
        <location evidence="1">Cell membrane</location>
        <topology evidence="1">Multi-pass membrane protein</topology>
    </subcellularLocation>
</comment>
<feature type="transmembrane region" description="Helical" evidence="8">
    <location>
        <begin position="204"/>
        <end position="224"/>
    </location>
</feature>
<feature type="transmembrane region" description="Helical" evidence="8">
    <location>
        <begin position="344"/>
        <end position="366"/>
    </location>
</feature>
<feature type="transmembrane region" description="Helical" evidence="8">
    <location>
        <begin position="104"/>
        <end position="121"/>
    </location>
</feature>
<dbReference type="PANTHER" id="PTHR33908:SF3">
    <property type="entry name" value="UNDECAPRENYL PHOSPHATE-ALPHA-4-AMINO-4-DEOXY-L-ARABINOSE ARABINOSYL TRANSFERASE"/>
    <property type="match status" value="1"/>
</dbReference>
<dbReference type="PANTHER" id="PTHR33908">
    <property type="entry name" value="MANNOSYLTRANSFERASE YKCB-RELATED"/>
    <property type="match status" value="1"/>
</dbReference>
<accession>A0A918XQ81</accession>
<dbReference type="InterPro" id="IPR050297">
    <property type="entry name" value="LipidA_mod_glycosyltrf_83"/>
</dbReference>
<feature type="transmembrane region" description="Helical" evidence="8">
    <location>
        <begin position="312"/>
        <end position="332"/>
    </location>
</feature>